<feature type="active site" evidence="5">
    <location>
        <position position="228"/>
    </location>
</feature>
<feature type="active site" evidence="5">
    <location>
        <position position="262"/>
    </location>
</feature>
<evidence type="ECO:0000259" key="6">
    <source>
        <dbReference type="Pfam" id="PF00171"/>
    </source>
</evidence>
<dbReference type="InterPro" id="IPR016163">
    <property type="entry name" value="Ald_DH_C"/>
</dbReference>
<evidence type="ECO:0000256" key="2">
    <source>
        <dbReference type="ARBA" id="ARBA00023002"/>
    </source>
</evidence>
<evidence type="ECO:0000256" key="5">
    <source>
        <dbReference type="PIRSR" id="PIRSR036492-1"/>
    </source>
</evidence>
<proteinExistence type="inferred from homology"/>
<comment type="similarity">
    <text evidence="1 4">Belongs to the aldehyde dehydrogenase family.</text>
</comment>
<dbReference type="InterPro" id="IPR016162">
    <property type="entry name" value="Ald_DH_N"/>
</dbReference>
<feature type="domain" description="Aldehyde dehydrogenase" evidence="6">
    <location>
        <begin position="20"/>
        <end position="450"/>
    </location>
</feature>
<keyword evidence="2 4" id="KW-0560">Oxidoreductase</keyword>
<dbReference type="PIRSF" id="PIRSF036492">
    <property type="entry name" value="ALDH"/>
    <property type="match status" value="1"/>
</dbReference>
<dbReference type="RefSeq" id="WP_150548347.1">
    <property type="nucleotide sequence ID" value="NZ_LR215729.2"/>
</dbReference>
<dbReference type="Pfam" id="PF00171">
    <property type="entry name" value="Aldedh"/>
    <property type="match status" value="1"/>
</dbReference>
<dbReference type="Gene3D" id="3.40.605.10">
    <property type="entry name" value="Aldehyde Dehydrogenase, Chain A, domain 1"/>
    <property type="match status" value="1"/>
</dbReference>
<gene>
    <name evidence="7" type="primary">calB</name>
    <name evidence="7" type="ORF">PMYSY11_2378</name>
</gene>
<evidence type="ECO:0000313" key="7">
    <source>
        <dbReference type="EMBL" id="VEV97423.1"/>
    </source>
</evidence>
<dbReference type="EMBL" id="LR215729">
    <property type="protein sequence ID" value="VEV97423.1"/>
    <property type="molecule type" value="Genomic_DNA"/>
</dbReference>
<name>A0A653E4H7_9PSED</name>
<dbReference type="GO" id="GO:0006081">
    <property type="term" value="P:aldehyde metabolic process"/>
    <property type="evidence" value="ECO:0007669"/>
    <property type="project" value="InterPro"/>
</dbReference>
<accession>A0A653E4H7</accession>
<dbReference type="Gene3D" id="3.40.309.10">
    <property type="entry name" value="Aldehyde Dehydrogenase, Chain A, domain 2"/>
    <property type="match status" value="1"/>
</dbReference>
<dbReference type="PANTHER" id="PTHR43570">
    <property type="entry name" value="ALDEHYDE DEHYDROGENASE"/>
    <property type="match status" value="1"/>
</dbReference>
<evidence type="ECO:0000256" key="4">
    <source>
        <dbReference type="PIRNR" id="PIRNR036492"/>
    </source>
</evidence>
<dbReference type="GO" id="GO:0004029">
    <property type="term" value="F:aldehyde dehydrogenase (NAD+) activity"/>
    <property type="evidence" value="ECO:0007669"/>
    <property type="project" value="TreeGrafter"/>
</dbReference>
<dbReference type="SUPFAM" id="SSF53720">
    <property type="entry name" value="ALDH-like"/>
    <property type="match status" value="1"/>
</dbReference>
<dbReference type="InterPro" id="IPR012394">
    <property type="entry name" value="Aldehyde_DH_NAD(P)"/>
</dbReference>
<evidence type="ECO:0000256" key="3">
    <source>
        <dbReference type="ARBA" id="ARBA00023027"/>
    </source>
</evidence>
<dbReference type="InterPro" id="IPR016161">
    <property type="entry name" value="Ald_DH/histidinol_DH"/>
</dbReference>
<dbReference type="InterPro" id="IPR015590">
    <property type="entry name" value="Aldehyde_DH_dom"/>
</dbReference>
<evidence type="ECO:0000256" key="1">
    <source>
        <dbReference type="ARBA" id="ARBA00009986"/>
    </source>
</evidence>
<protein>
    <recommendedName>
        <fullName evidence="4">Aldehyde dehydrogenase</fullName>
    </recommendedName>
</protein>
<organism evidence="7">
    <name type="scientific">Pseudomonas marincola</name>
    <dbReference type="NCBI Taxonomy" id="437900"/>
    <lineage>
        <taxon>Bacteria</taxon>
        <taxon>Pseudomonadati</taxon>
        <taxon>Pseudomonadota</taxon>
        <taxon>Gammaproteobacteria</taxon>
        <taxon>Pseudomonadales</taxon>
        <taxon>Pseudomonadaceae</taxon>
        <taxon>Pseudomonas</taxon>
    </lineage>
</organism>
<dbReference type="GO" id="GO:0005737">
    <property type="term" value="C:cytoplasm"/>
    <property type="evidence" value="ECO:0007669"/>
    <property type="project" value="TreeGrafter"/>
</dbReference>
<keyword evidence="3" id="KW-0520">NAD</keyword>
<sequence>MTFIEREQSLTSDEVAITELQRVFALQKKAFVEQPQPDLNQRLELLGALAHMMISNRLKIQQALVADFGSHPSQFADLVECLGVAGRVQYVASNLGEWMKPQQRPIEPALYGTAKAYVLAQPKGVVGNMAPWNFPFDIGIGPVVEMLAAGNRAIIKPSDLTPACSELTLEMIKSTFDLDQVAAISGGLQLAKFFPTLNWDHLMYTGSTEVGRSVAVSAAQNLVPVTLELGGKCPALVAADGLNSRNIEQIVGCKTIKSGQMCVTVDYALVPENQQENFVRLVQQHMDATFTHGASEADTTGIINARHLARLQGYLDDAQAKGATLIPIGDATDKAARKMPLTLVLNVTDDMALMQNEIFGPILPVKTYRDIDQAIATINAGERPLGVYVFTDTPAIAQRVLARTVSGGACVNSAALHAAMPSLPFGGIGKSGSGRHHGVEGFNEFSNQRAIFERGENDNIRAMFAPYGELANGLIEGALTGES</sequence>
<dbReference type="PANTHER" id="PTHR43570:SF20">
    <property type="entry name" value="ALDEHYDE DEHYDROGENASE ALDX-RELATED"/>
    <property type="match status" value="1"/>
</dbReference>
<dbReference type="AlphaFoldDB" id="A0A653E4H7"/>
<reference evidence="7" key="1">
    <citation type="submission" date="2019-02" db="EMBL/GenBank/DDBJ databases">
        <authorList>
            <consortium name="Genoscope - CEA"/>
            <person name="William W."/>
        </authorList>
    </citation>
    <scope>NUCLEOTIDE SEQUENCE [LARGE SCALE GENOMIC DNA]</scope>
    <source>
        <strain evidence="7">YSy11</strain>
    </source>
</reference>